<dbReference type="GO" id="GO:0005254">
    <property type="term" value="F:chloride channel activity"/>
    <property type="evidence" value="ECO:0007669"/>
    <property type="project" value="InterPro"/>
</dbReference>
<feature type="region of interest" description="Disordered" evidence="8">
    <location>
        <begin position="413"/>
        <end position="451"/>
    </location>
</feature>
<reference evidence="10" key="1">
    <citation type="submission" date="2022-07" db="EMBL/GenBank/DDBJ databases">
        <title>Phylogenomic reconstructions and comparative analyses of Kickxellomycotina fungi.</title>
        <authorList>
            <person name="Reynolds N.K."/>
            <person name="Stajich J.E."/>
            <person name="Barry K."/>
            <person name="Grigoriev I.V."/>
            <person name="Crous P."/>
            <person name="Smith M.E."/>
        </authorList>
    </citation>
    <scope>NUCLEOTIDE SEQUENCE</scope>
    <source>
        <strain evidence="10">RSA 861</strain>
    </source>
</reference>
<dbReference type="Proteomes" id="UP001150569">
    <property type="component" value="Unassembled WGS sequence"/>
</dbReference>
<protein>
    <submittedName>
        <fullName evidence="10">Uncharacterized protein</fullName>
    </submittedName>
</protein>
<dbReference type="GO" id="GO:0005886">
    <property type="term" value="C:plasma membrane"/>
    <property type="evidence" value="ECO:0007669"/>
    <property type="project" value="UniProtKB-SubCell"/>
</dbReference>
<evidence type="ECO:0000256" key="9">
    <source>
        <dbReference type="SAM" id="Phobius"/>
    </source>
</evidence>
<keyword evidence="7 9" id="KW-0472">Membrane</keyword>
<feature type="region of interest" description="Disordered" evidence="8">
    <location>
        <begin position="175"/>
        <end position="211"/>
    </location>
</feature>
<feature type="compositionally biased region" description="Low complexity" evidence="8">
    <location>
        <begin position="421"/>
        <end position="434"/>
    </location>
</feature>
<name>A0A9W8DIM4_9FUNG</name>
<evidence type="ECO:0000313" key="10">
    <source>
        <dbReference type="EMBL" id="KAJ1911118.1"/>
    </source>
</evidence>
<evidence type="ECO:0000256" key="7">
    <source>
        <dbReference type="ARBA" id="ARBA00023136"/>
    </source>
</evidence>
<keyword evidence="2" id="KW-0813">Transport</keyword>
<feature type="transmembrane region" description="Helical" evidence="9">
    <location>
        <begin position="312"/>
        <end position="331"/>
    </location>
</feature>
<gene>
    <name evidence="10" type="ORF">IWQ60_010293</name>
</gene>
<evidence type="ECO:0000256" key="8">
    <source>
        <dbReference type="SAM" id="MobiDB-lite"/>
    </source>
</evidence>
<dbReference type="PANTHER" id="PTHR33281:SF19">
    <property type="entry name" value="VOLTAGE-DEPENDENT ANION CHANNEL-FORMING PROTEIN YNEE"/>
    <property type="match status" value="1"/>
</dbReference>
<proteinExistence type="predicted"/>
<dbReference type="AlphaFoldDB" id="A0A9W8DIM4"/>
<feature type="compositionally biased region" description="Basic and acidic residues" evidence="8">
    <location>
        <begin position="439"/>
        <end position="451"/>
    </location>
</feature>
<evidence type="ECO:0000256" key="4">
    <source>
        <dbReference type="ARBA" id="ARBA00022692"/>
    </source>
</evidence>
<comment type="subcellular location">
    <subcellularLocation>
        <location evidence="1">Cell membrane</location>
        <topology evidence="1">Multi-pass membrane protein</topology>
    </subcellularLocation>
</comment>
<evidence type="ECO:0000256" key="5">
    <source>
        <dbReference type="ARBA" id="ARBA00022989"/>
    </source>
</evidence>
<feature type="transmembrane region" description="Helical" evidence="9">
    <location>
        <begin position="20"/>
        <end position="39"/>
    </location>
</feature>
<evidence type="ECO:0000313" key="11">
    <source>
        <dbReference type="Proteomes" id="UP001150569"/>
    </source>
</evidence>
<dbReference type="InterPro" id="IPR044669">
    <property type="entry name" value="YneE/VCCN1/2-like"/>
</dbReference>
<evidence type="ECO:0000256" key="3">
    <source>
        <dbReference type="ARBA" id="ARBA00022475"/>
    </source>
</evidence>
<keyword evidence="6" id="KW-0406">Ion transport</keyword>
<keyword evidence="5 9" id="KW-1133">Transmembrane helix</keyword>
<sequence length="451" mass="50792">MSVATYDASYSILFRFHGSVVPHVTPAVLFFAAWSAAVVAVDRFTVLSLGITNIVVTILSFVISLLLVFRTNTAYDRYWEGRKVWSNMVLAIRNVSRLLWILIPDEKSREKDLAVHLLHAFALSVKCYLHGTDPFVDMEQQIEAIRPVIPTLKEYFLAIQSENYSPDGWSRDLSFLERPNEPANHGDTTQANTPCNDDTLRGPQYSDDSRRTYNADATASPLHHGGKRHKHHDLGSAVHRTLRRDKATAEDLQMEHATVPYVVSIFLQNYVIHERDAGNVDSVHLSAILAAINVLTECLTGFERIQRTPIPIAYAIHLHQTVLLYILVLPFQLLTNLGWATVPIVALSAFTMLGVLHIAKEIENPFGFDYNDLPLDDFCKVIGQELNDMTAYNPPKVEDWLPYIQHYKHQEEVEKEKERGTAVAATSASASSSSLNEKVSLRDEKRNNDDG</sequence>
<evidence type="ECO:0000256" key="2">
    <source>
        <dbReference type="ARBA" id="ARBA00022448"/>
    </source>
</evidence>
<keyword evidence="4 9" id="KW-0812">Transmembrane</keyword>
<keyword evidence="11" id="KW-1185">Reference proteome</keyword>
<keyword evidence="3" id="KW-1003">Cell membrane</keyword>
<dbReference type="OrthoDB" id="1368at2759"/>
<feature type="compositionally biased region" description="Polar residues" evidence="8">
    <location>
        <begin position="186"/>
        <end position="196"/>
    </location>
</feature>
<accession>A0A9W8DIM4</accession>
<feature type="transmembrane region" description="Helical" evidence="9">
    <location>
        <begin position="46"/>
        <end position="69"/>
    </location>
</feature>
<dbReference type="Pfam" id="PF25539">
    <property type="entry name" value="Bestrophin_2"/>
    <property type="match status" value="2"/>
</dbReference>
<comment type="caution">
    <text evidence="10">The sequence shown here is derived from an EMBL/GenBank/DDBJ whole genome shotgun (WGS) entry which is preliminary data.</text>
</comment>
<evidence type="ECO:0000256" key="6">
    <source>
        <dbReference type="ARBA" id="ARBA00023065"/>
    </source>
</evidence>
<feature type="transmembrane region" description="Helical" evidence="9">
    <location>
        <begin position="337"/>
        <end position="359"/>
    </location>
</feature>
<organism evidence="10 11">
    <name type="scientific">Tieghemiomyces parasiticus</name>
    <dbReference type="NCBI Taxonomy" id="78921"/>
    <lineage>
        <taxon>Eukaryota</taxon>
        <taxon>Fungi</taxon>
        <taxon>Fungi incertae sedis</taxon>
        <taxon>Zoopagomycota</taxon>
        <taxon>Kickxellomycotina</taxon>
        <taxon>Dimargaritomycetes</taxon>
        <taxon>Dimargaritales</taxon>
        <taxon>Dimargaritaceae</taxon>
        <taxon>Tieghemiomyces</taxon>
    </lineage>
</organism>
<evidence type="ECO:0000256" key="1">
    <source>
        <dbReference type="ARBA" id="ARBA00004651"/>
    </source>
</evidence>
<dbReference type="PANTHER" id="PTHR33281">
    <property type="entry name" value="UPF0187 PROTEIN YNEE"/>
    <property type="match status" value="1"/>
</dbReference>
<dbReference type="EMBL" id="JANBPT010000966">
    <property type="protein sequence ID" value="KAJ1911118.1"/>
    <property type="molecule type" value="Genomic_DNA"/>
</dbReference>